<reference evidence="4" key="1">
    <citation type="submission" date="2020-10" db="EMBL/GenBank/DDBJ databases">
        <title>Bacterium isolated from coastal waters sediment.</title>
        <authorList>
            <person name="Chen R.-J."/>
            <person name="Lu D.-C."/>
            <person name="Zhu K.-L."/>
            <person name="Du Z.-J."/>
        </authorList>
    </citation>
    <scope>NUCLEOTIDE SEQUENCE</scope>
    <source>
        <strain evidence="4">N1Y112</strain>
    </source>
</reference>
<dbReference type="GO" id="GO:0016836">
    <property type="term" value="F:hydro-lyase activity"/>
    <property type="evidence" value="ECO:0007669"/>
    <property type="project" value="UniProtKB-ARBA"/>
</dbReference>
<keyword evidence="2" id="KW-0456">Lyase</keyword>
<dbReference type="PANTHER" id="PTHR11941">
    <property type="entry name" value="ENOYL-COA HYDRATASE-RELATED"/>
    <property type="match status" value="1"/>
</dbReference>
<proteinExistence type="inferred from homology"/>
<dbReference type="Pfam" id="PF00378">
    <property type="entry name" value="ECH_1"/>
    <property type="match status" value="1"/>
</dbReference>
<evidence type="ECO:0000256" key="3">
    <source>
        <dbReference type="RuleBase" id="RU003707"/>
    </source>
</evidence>
<sequence>MNVAAFTQLFITEQQPGIWLITLNRPKALNALNRQVLEQLHSAIVWIENQPDARVLLITGSGDKAFAAGADIAEMKDMNAQQAREFSQVGMTTMHRIESSRLPVIALVNGFCLGGGCELAMSCDFILAADNALFGQPEVTLGVPPGFGGSQRLPRRVGPGMAAQLLLTGEKVNAEQALNIGLCNQVYPAQQLQERGIDMAITIAKNAPQALYHCKRLVQASADQSIENGCRMESDLFGLSFATEDQTEGMTAFTERRKAQFTGA</sequence>
<dbReference type="Proteomes" id="UP000640333">
    <property type="component" value="Unassembled WGS sequence"/>
</dbReference>
<comment type="similarity">
    <text evidence="1 3">Belongs to the enoyl-CoA hydratase/isomerase family.</text>
</comment>
<dbReference type="Gene3D" id="3.90.226.10">
    <property type="entry name" value="2-enoyl-CoA Hydratase, Chain A, domain 1"/>
    <property type="match status" value="1"/>
</dbReference>
<evidence type="ECO:0000256" key="1">
    <source>
        <dbReference type="ARBA" id="ARBA00005254"/>
    </source>
</evidence>
<gene>
    <name evidence="4" type="ORF">IOQ59_11285</name>
</gene>
<dbReference type="InterPro" id="IPR029045">
    <property type="entry name" value="ClpP/crotonase-like_dom_sf"/>
</dbReference>
<evidence type="ECO:0000256" key="2">
    <source>
        <dbReference type="ARBA" id="ARBA00023239"/>
    </source>
</evidence>
<dbReference type="InterPro" id="IPR001753">
    <property type="entry name" value="Enoyl-CoA_hydra/iso"/>
</dbReference>
<dbReference type="FunFam" id="3.90.226.10:FF:000009">
    <property type="entry name" value="Carnitinyl-CoA dehydratase"/>
    <property type="match status" value="1"/>
</dbReference>
<accession>A0A8J7K750</accession>
<dbReference type="PROSITE" id="PS00166">
    <property type="entry name" value="ENOYL_COA_HYDRATASE"/>
    <property type="match status" value="1"/>
</dbReference>
<dbReference type="InterPro" id="IPR014748">
    <property type="entry name" value="Enoyl-CoA_hydra_C"/>
</dbReference>
<dbReference type="InterPro" id="IPR018376">
    <property type="entry name" value="Enoyl-CoA_hyd/isom_CS"/>
</dbReference>
<dbReference type="EMBL" id="JADEYS010000010">
    <property type="protein sequence ID" value="MBE9397841.1"/>
    <property type="molecule type" value="Genomic_DNA"/>
</dbReference>
<name>A0A8J7K750_9GAMM</name>
<dbReference type="CDD" id="cd06558">
    <property type="entry name" value="crotonase-like"/>
    <property type="match status" value="1"/>
</dbReference>
<dbReference type="PANTHER" id="PTHR11941:SF54">
    <property type="entry name" value="ENOYL-COA HYDRATASE, MITOCHONDRIAL"/>
    <property type="match status" value="1"/>
</dbReference>
<evidence type="ECO:0000313" key="5">
    <source>
        <dbReference type="Proteomes" id="UP000640333"/>
    </source>
</evidence>
<evidence type="ECO:0000313" key="4">
    <source>
        <dbReference type="EMBL" id="MBE9397841.1"/>
    </source>
</evidence>
<dbReference type="Gene3D" id="1.10.12.10">
    <property type="entry name" value="Lyase 2-enoyl-coa Hydratase, Chain A, domain 2"/>
    <property type="match status" value="1"/>
</dbReference>
<dbReference type="GO" id="GO:0006635">
    <property type="term" value="P:fatty acid beta-oxidation"/>
    <property type="evidence" value="ECO:0007669"/>
    <property type="project" value="TreeGrafter"/>
</dbReference>
<comment type="caution">
    <text evidence="4">The sequence shown here is derived from an EMBL/GenBank/DDBJ whole genome shotgun (WGS) entry which is preliminary data.</text>
</comment>
<dbReference type="SUPFAM" id="SSF52096">
    <property type="entry name" value="ClpP/crotonase"/>
    <property type="match status" value="1"/>
</dbReference>
<dbReference type="FunFam" id="1.10.12.10:FF:000001">
    <property type="entry name" value="Probable enoyl-CoA hydratase, mitochondrial"/>
    <property type="match status" value="1"/>
</dbReference>
<organism evidence="4 5">
    <name type="scientific">Pontibacterium sinense</name>
    <dbReference type="NCBI Taxonomy" id="2781979"/>
    <lineage>
        <taxon>Bacteria</taxon>
        <taxon>Pseudomonadati</taxon>
        <taxon>Pseudomonadota</taxon>
        <taxon>Gammaproteobacteria</taxon>
        <taxon>Oceanospirillales</taxon>
        <taxon>Oceanospirillaceae</taxon>
        <taxon>Pontibacterium</taxon>
    </lineage>
</organism>
<protein>
    <submittedName>
        <fullName evidence="4">Enoyl-CoA hydratase/isomerase family protein</fullName>
    </submittedName>
</protein>
<dbReference type="AlphaFoldDB" id="A0A8J7K750"/>
<keyword evidence="5" id="KW-1185">Reference proteome</keyword>